<evidence type="ECO:0000313" key="1">
    <source>
        <dbReference type="EMBL" id="GGF88849.1"/>
    </source>
</evidence>
<dbReference type="PANTHER" id="PTHR34352:SF1">
    <property type="entry name" value="PROTEIN YHFA"/>
    <property type="match status" value="1"/>
</dbReference>
<dbReference type="InterPro" id="IPR036102">
    <property type="entry name" value="OsmC/Ohrsf"/>
</dbReference>
<protein>
    <recommendedName>
        <fullName evidence="3">Redox protein</fullName>
    </recommendedName>
</protein>
<proteinExistence type="predicted"/>
<accession>A0A917FK97</accession>
<sequence length="143" mass="15830">MMSKVNIKTDWVDKYTFISSNEDNQSLIMDAQVDAEDSKKAPTPMEVVLMGLTGCAGIDVKMILTKARQQVRAIHIEASGERADAVPAVYTKIHLHFKVSGQNLDDKQVARAVQLSAEKYCSVSKMLENSVLISHDYSVVKSK</sequence>
<dbReference type="InterPro" id="IPR003718">
    <property type="entry name" value="OsmC/Ohr_fam"/>
</dbReference>
<dbReference type="Gene3D" id="3.30.300.20">
    <property type="match status" value="1"/>
</dbReference>
<comment type="caution">
    <text evidence="1">The sequence shown here is derived from an EMBL/GenBank/DDBJ whole genome shotgun (WGS) entry which is preliminary data.</text>
</comment>
<dbReference type="AlphaFoldDB" id="A0A917FK97"/>
<reference evidence="1" key="1">
    <citation type="journal article" date="2014" name="Int. J. Syst. Evol. Microbiol.">
        <title>Complete genome sequence of Corynebacterium casei LMG S-19264T (=DSM 44701T), isolated from a smear-ripened cheese.</title>
        <authorList>
            <consortium name="US DOE Joint Genome Institute (JGI-PGF)"/>
            <person name="Walter F."/>
            <person name="Albersmeier A."/>
            <person name="Kalinowski J."/>
            <person name="Ruckert C."/>
        </authorList>
    </citation>
    <scope>NUCLEOTIDE SEQUENCE</scope>
    <source>
        <strain evidence="1">CGMCC 1.12181</strain>
    </source>
</reference>
<dbReference type="SUPFAM" id="SSF82784">
    <property type="entry name" value="OsmC-like"/>
    <property type="match status" value="1"/>
</dbReference>
<reference evidence="1" key="2">
    <citation type="submission" date="2020-09" db="EMBL/GenBank/DDBJ databases">
        <authorList>
            <person name="Sun Q."/>
            <person name="Zhou Y."/>
        </authorList>
    </citation>
    <scope>NUCLEOTIDE SEQUENCE</scope>
    <source>
        <strain evidence="1">CGMCC 1.12181</strain>
    </source>
</reference>
<dbReference type="PANTHER" id="PTHR34352">
    <property type="entry name" value="PROTEIN YHFA"/>
    <property type="match status" value="1"/>
</dbReference>
<evidence type="ECO:0008006" key="3">
    <source>
        <dbReference type="Google" id="ProtNLM"/>
    </source>
</evidence>
<dbReference type="Proteomes" id="UP000605253">
    <property type="component" value="Unassembled WGS sequence"/>
</dbReference>
<keyword evidence="2" id="KW-1185">Reference proteome</keyword>
<dbReference type="EMBL" id="BMEO01000002">
    <property type="protein sequence ID" value="GGF88849.1"/>
    <property type="molecule type" value="Genomic_DNA"/>
</dbReference>
<dbReference type="InterPro" id="IPR015946">
    <property type="entry name" value="KH_dom-like_a/b"/>
</dbReference>
<name>A0A917FK97_9GAMM</name>
<dbReference type="Pfam" id="PF02566">
    <property type="entry name" value="OsmC"/>
    <property type="match status" value="1"/>
</dbReference>
<gene>
    <name evidence="1" type="ORF">GCM10011365_07530</name>
</gene>
<organism evidence="1 2">
    <name type="scientific">Marinicella pacifica</name>
    <dbReference type="NCBI Taxonomy" id="1171543"/>
    <lineage>
        <taxon>Bacteria</taxon>
        <taxon>Pseudomonadati</taxon>
        <taxon>Pseudomonadota</taxon>
        <taxon>Gammaproteobacteria</taxon>
        <taxon>Lysobacterales</taxon>
        <taxon>Marinicellaceae</taxon>
        <taxon>Marinicella</taxon>
    </lineage>
</organism>
<evidence type="ECO:0000313" key="2">
    <source>
        <dbReference type="Proteomes" id="UP000605253"/>
    </source>
</evidence>